<evidence type="ECO:0000313" key="4">
    <source>
        <dbReference type="EMBL" id="GLI59645.1"/>
    </source>
</evidence>
<evidence type="ECO:0000256" key="2">
    <source>
        <dbReference type="SAM" id="Phobius"/>
    </source>
</evidence>
<dbReference type="EMBL" id="BSDZ01000004">
    <property type="protein sequence ID" value="GLI59645.1"/>
    <property type="molecule type" value="Genomic_DNA"/>
</dbReference>
<feature type="compositionally biased region" description="Pro residues" evidence="1">
    <location>
        <begin position="285"/>
        <end position="313"/>
    </location>
</feature>
<feature type="domain" description="Pherophorin" evidence="3">
    <location>
        <begin position="61"/>
        <end position="214"/>
    </location>
</feature>
<name>A0ABQ5RQ36_9CHLO</name>
<protein>
    <recommendedName>
        <fullName evidence="3">Pherophorin domain-containing protein</fullName>
    </recommendedName>
</protein>
<organism evidence="4 5">
    <name type="scientific">Volvox africanus</name>
    <dbReference type="NCBI Taxonomy" id="51714"/>
    <lineage>
        <taxon>Eukaryota</taxon>
        <taxon>Viridiplantae</taxon>
        <taxon>Chlorophyta</taxon>
        <taxon>core chlorophytes</taxon>
        <taxon>Chlorophyceae</taxon>
        <taxon>CS clade</taxon>
        <taxon>Chlamydomonadales</taxon>
        <taxon>Volvocaceae</taxon>
        <taxon>Volvox</taxon>
    </lineage>
</organism>
<sequence>MHIYVPVTTRSILSYAGLLPLALCLAAILGTEILQVDSTRTSFRGTQALMMPIHKLVHTCVCSPYTLSYTSAVSQSSDAGGKHCFSVSFRGCDTISPCCEALMQDRVDSLYLHSAGPQCLEQPPAISRVEVNGSRWEHWEERSELSSLPGVIGGDHLAGIHIRIFGLAAEYSTLNGATICFTTSSTRQHCPSAAKMMCNGPADCRFAVAAKSSDNSNDFEATATGCPVLGPRHRRANLLERVLVATDRRNSLSPPPVEGSMSSPQPSPSSPRPSQPPRSRRLRRPPPSPRPSPKSSPKPSPKLSPPPGYPSSPSPSTDPKMSDAAVDSPSQVCGFVSLVSLLDASGAIGYAVGKNISCEDAADWMAKNLTTAAVETGAQIAIPFALASCVTTSNPPNPPTVTVCGSFTSQEEAVKIQDKLSRILTEWRYLILGWKLPLRSPPSPFCPPAGATIRTAIWGDDEKSPAGYLDIQCSSQLLHNPPALRRRRGA</sequence>
<feature type="transmembrane region" description="Helical" evidence="2">
    <location>
        <begin position="12"/>
        <end position="34"/>
    </location>
</feature>
<feature type="region of interest" description="Disordered" evidence="1">
    <location>
        <begin position="247"/>
        <end position="327"/>
    </location>
</feature>
<evidence type="ECO:0000256" key="1">
    <source>
        <dbReference type="SAM" id="MobiDB-lite"/>
    </source>
</evidence>
<feature type="compositionally biased region" description="Pro residues" evidence="1">
    <location>
        <begin position="265"/>
        <end position="276"/>
    </location>
</feature>
<accession>A0ABQ5RQ36</accession>
<reference evidence="4 5" key="1">
    <citation type="journal article" date="2023" name="IScience">
        <title>Expanded male sex-determining region conserved during the evolution of homothallism in the green alga Volvox.</title>
        <authorList>
            <person name="Yamamoto K."/>
            <person name="Matsuzaki R."/>
            <person name="Mahakham W."/>
            <person name="Heman W."/>
            <person name="Sekimoto H."/>
            <person name="Kawachi M."/>
            <person name="Minakuchi Y."/>
            <person name="Toyoda A."/>
            <person name="Nozaki H."/>
        </authorList>
    </citation>
    <scope>NUCLEOTIDE SEQUENCE [LARGE SCALE GENOMIC DNA]</scope>
    <source>
        <strain evidence="4 5">NIES-4468</strain>
    </source>
</reference>
<evidence type="ECO:0000259" key="3">
    <source>
        <dbReference type="Pfam" id="PF12499"/>
    </source>
</evidence>
<keyword evidence="2" id="KW-0812">Transmembrane</keyword>
<evidence type="ECO:0000313" key="5">
    <source>
        <dbReference type="Proteomes" id="UP001165090"/>
    </source>
</evidence>
<keyword evidence="2" id="KW-0472">Membrane</keyword>
<keyword evidence="5" id="KW-1185">Reference proteome</keyword>
<dbReference type="InterPro" id="IPR024616">
    <property type="entry name" value="Pherophorin"/>
</dbReference>
<dbReference type="Proteomes" id="UP001165090">
    <property type="component" value="Unassembled WGS sequence"/>
</dbReference>
<comment type="caution">
    <text evidence="4">The sequence shown here is derived from an EMBL/GenBank/DDBJ whole genome shotgun (WGS) entry which is preliminary data.</text>
</comment>
<keyword evidence="2" id="KW-1133">Transmembrane helix</keyword>
<dbReference type="Pfam" id="PF12499">
    <property type="entry name" value="DUF3707"/>
    <property type="match status" value="1"/>
</dbReference>
<proteinExistence type="predicted"/>
<gene>
    <name evidence="4" type="ORF">VaNZ11_001577</name>
</gene>